<dbReference type="Gene3D" id="3.40.630.30">
    <property type="match status" value="1"/>
</dbReference>
<dbReference type="Proteomes" id="UP000244932">
    <property type="component" value="Unassembled WGS sequence"/>
</dbReference>
<dbReference type="EMBL" id="OMKW01000001">
    <property type="protein sequence ID" value="SPF28183.1"/>
    <property type="molecule type" value="Genomic_DNA"/>
</dbReference>
<dbReference type="SUPFAM" id="SSF55729">
    <property type="entry name" value="Acyl-CoA N-acyltransferases (Nat)"/>
    <property type="match status" value="1"/>
</dbReference>
<dbReference type="OrthoDB" id="7327303at2"/>
<evidence type="ECO:0008006" key="3">
    <source>
        <dbReference type="Google" id="ProtNLM"/>
    </source>
</evidence>
<name>A0A2R8A7H5_9RHOB</name>
<dbReference type="InterPro" id="IPR016181">
    <property type="entry name" value="Acyl_CoA_acyltransferase"/>
</dbReference>
<proteinExistence type="predicted"/>
<sequence>MINWATPHLSRTDNSDLWSETYSKLAFRPYALETEVMEYFRVAMVSETYSCTDHSIILLSEGKPCGLWSIQALEGSDKVQLISNGVAVAHPEFLPATPQRARKSIIRALIAGLQELVDKGATVKCSSRMLPWQADSGLGPWHEALANITGRPLPRHHMFVELSQPFNTLRSSFRKSYKPLINRGLRTWAPFLMTSQTADRAVWDSFQAFHVETAGRQTRSQTTWDMQFDFIKSDKAFLVGLRNPANNALVGAGLFTHSPDEAAYSSGVYNRDLFDKPLGHVVQTIAIQEMQRRGLKWYAIGDRLFDFDKDWASAKEVSISDFKAGFASRLTPGFEFRLT</sequence>
<dbReference type="InterPro" id="IPR030952">
    <property type="entry name" value="FemAB"/>
</dbReference>
<protein>
    <recommendedName>
        <fullName evidence="3">BioF2-like acetyltransferase domain-containing protein</fullName>
    </recommendedName>
</protein>
<organism evidence="1 2">
    <name type="scientific">Pontivivens insulae</name>
    <dbReference type="NCBI Taxonomy" id="1639689"/>
    <lineage>
        <taxon>Bacteria</taxon>
        <taxon>Pseudomonadati</taxon>
        <taxon>Pseudomonadota</taxon>
        <taxon>Alphaproteobacteria</taxon>
        <taxon>Rhodobacterales</taxon>
        <taxon>Paracoccaceae</taxon>
        <taxon>Pontivivens</taxon>
    </lineage>
</organism>
<keyword evidence="2" id="KW-1185">Reference proteome</keyword>
<accession>A0A2R8A7H5</accession>
<evidence type="ECO:0000313" key="2">
    <source>
        <dbReference type="Proteomes" id="UP000244932"/>
    </source>
</evidence>
<dbReference type="RefSeq" id="WP_108780912.1">
    <property type="nucleotide sequence ID" value="NZ_OMKW01000001.1"/>
</dbReference>
<reference evidence="1 2" key="1">
    <citation type="submission" date="2018-03" db="EMBL/GenBank/DDBJ databases">
        <authorList>
            <person name="Keele B.F."/>
        </authorList>
    </citation>
    <scope>NUCLEOTIDE SEQUENCE [LARGE SCALE GENOMIC DNA]</scope>
    <source>
        <strain evidence="1 2">CeCT 8812</strain>
    </source>
</reference>
<gene>
    <name evidence="1" type="ORF">POI8812_00481</name>
</gene>
<dbReference type="NCBIfam" id="TIGR04421">
    <property type="entry name" value="FemAB_IMCC1989"/>
    <property type="match status" value="1"/>
</dbReference>
<evidence type="ECO:0000313" key="1">
    <source>
        <dbReference type="EMBL" id="SPF28183.1"/>
    </source>
</evidence>
<dbReference type="AlphaFoldDB" id="A0A2R8A7H5"/>